<dbReference type="PRINTS" id="PR00962">
    <property type="entry name" value="LETHAL2GIANT"/>
</dbReference>
<dbReference type="PANTHER" id="PTHR10241">
    <property type="entry name" value="LETHAL 2 GIANT LARVAE PROTEIN"/>
    <property type="match status" value="1"/>
</dbReference>
<dbReference type="GO" id="GO:0019905">
    <property type="term" value="F:syntaxin binding"/>
    <property type="evidence" value="ECO:0007669"/>
    <property type="project" value="TreeGrafter"/>
</dbReference>
<name>A0A8S3PRL2_MYTED</name>
<dbReference type="PANTHER" id="PTHR10241:SF29">
    <property type="entry name" value="LETHAL(2) GIANT LARVAE PROTEIN"/>
    <property type="match status" value="1"/>
</dbReference>
<dbReference type="GO" id="GO:0008593">
    <property type="term" value="P:regulation of Notch signaling pathway"/>
    <property type="evidence" value="ECO:0007669"/>
    <property type="project" value="TreeGrafter"/>
</dbReference>
<comment type="similarity">
    <text evidence="1">Belongs to the WD repeat L(2)GL family.</text>
</comment>
<evidence type="ECO:0000256" key="4">
    <source>
        <dbReference type="ARBA" id="ARBA00022737"/>
    </source>
</evidence>
<evidence type="ECO:0000256" key="1">
    <source>
        <dbReference type="ARBA" id="ARBA00008070"/>
    </source>
</evidence>
<evidence type="ECO:0000313" key="8">
    <source>
        <dbReference type="EMBL" id="CAG2186344.1"/>
    </source>
</evidence>
<dbReference type="SMART" id="SM00320">
    <property type="entry name" value="WD40"/>
    <property type="match status" value="5"/>
</dbReference>
<feature type="compositionally biased region" description="Basic and acidic residues" evidence="6">
    <location>
        <begin position="909"/>
        <end position="920"/>
    </location>
</feature>
<feature type="compositionally biased region" description="Basic and acidic residues" evidence="6">
    <location>
        <begin position="1170"/>
        <end position="1191"/>
    </location>
</feature>
<reference evidence="8" key="1">
    <citation type="submission" date="2021-03" db="EMBL/GenBank/DDBJ databases">
        <authorList>
            <person name="Bekaert M."/>
        </authorList>
    </citation>
    <scope>NUCLEOTIDE SEQUENCE</scope>
</reference>
<evidence type="ECO:0000256" key="6">
    <source>
        <dbReference type="SAM" id="MobiDB-lite"/>
    </source>
</evidence>
<dbReference type="GO" id="GO:0006893">
    <property type="term" value="P:Golgi to plasma membrane transport"/>
    <property type="evidence" value="ECO:0007669"/>
    <property type="project" value="TreeGrafter"/>
</dbReference>
<feature type="region of interest" description="Disordered" evidence="6">
    <location>
        <begin position="831"/>
        <end position="920"/>
    </location>
</feature>
<evidence type="ECO:0000313" key="9">
    <source>
        <dbReference type="Proteomes" id="UP000683360"/>
    </source>
</evidence>
<keyword evidence="2" id="KW-0268">Exocytosis</keyword>
<feature type="region of interest" description="Disordered" evidence="6">
    <location>
        <begin position="40"/>
        <end position="71"/>
    </location>
</feature>
<dbReference type="GO" id="GO:0032878">
    <property type="term" value="P:regulation of establishment or maintenance of cell polarity"/>
    <property type="evidence" value="ECO:0007669"/>
    <property type="project" value="TreeGrafter"/>
</dbReference>
<feature type="compositionally biased region" description="Low complexity" evidence="6">
    <location>
        <begin position="48"/>
        <end position="62"/>
    </location>
</feature>
<feature type="compositionally biased region" description="Basic and acidic residues" evidence="6">
    <location>
        <begin position="870"/>
        <end position="890"/>
    </location>
</feature>
<keyword evidence="3 5" id="KW-0853">WD repeat</keyword>
<accession>A0A8S3PRL2</accession>
<dbReference type="Gene3D" id="2.130.10.10">
    <property type="entry name" value="YVTN repeat-like/Quinoprotein amine dehydrogenase"/>
    <property type="match status" value="2"/>
</dbReference>
<feature type="region of interest" description="Disordered" evidence="6">
    <location>
        <begin position="1155"/>
        <end position="1192"/>
    </location>
</feature>
<dbReference type="PROSITE" id="PS50082">
    <property type="entry name" value="WD_REPEATS_2"/>
    <property type="match status" value="1"/>
</dbReference>
<dbReference type="InterPro" id="IPR001680">
    <property type="entry name" value="WD40_rpt"/>
</dbReference>
<dbReference type="Pfam" id="PF08366">
    <property type="entry name" value="LLGL"/>
    <property type="match status" value="1"/>
</dbReference>
<dbReference type="GO" id="GO:0005886">
    <property type="term" value="C:plasma membrane"/>
    <property type="evidence" value="ECO:0007669"/>
    <property type="project" value="TreeGrafter"/>
</dbReference>
<dbReference type="GO" id="GO:0045159">
    <property type="term" value="F:myosin II binding"/>
    <property type="evidence" value="ECO:0007669"/>
    <property type="project" value="TreeGrafter"/>
</dbReference>
<organism evidence="8 9">
    <name type="scientific">Mytilus edulis</name>
    <name type="common">Blue mussel</name>
    <dbReference type="NCBI Taxonomy" id="6550"/>
    <lineage>
        <taxon>Eukaryota</taxon>
        <taxon>Metazoa</taxon>
        <taxon>Spiralia</taxon>
        <taxon>Lophotrochozoa</taxon>
        <taxon>Mollusca</taxon>
        <taxon>Bivalvia</taxon>
        <taxon>Autobranchia</taxon>
        <taxon>Pteriomorphia</taxon>
        <taxon>Mytilida</taxon>
        <taxon>Mytiloidea</taxon>
        <taxon>Mytilidae</taxon>
        <taxon>Mytilinae</taxon>
        <taxon>Mytilus</taxon>
    </lineage>
</organism>
<dbReference type="InterPro" id="IPR015943">
    <property type="entry name" value="WD40/YVTN_repeat-like_dom_sf"/>
</dbReference>
<dbReference type="Proteomes" id="UP000683360">
    <property type="component" value="Unassembled WGS sequence"/>
</dbReference>
<gene>
    <name evidence="8" type="ORF">MEDL_1869</name>
</gene>
<dbReference type="InterPro" id="IPR036322">
    <property type="entry name" value="WD40_repeat_dom_sf"/>
</dbReference>
<keyword evidence="4" id="KW-0677">Repeat</keyword>
<dbReference type="InterPro" id="IPR013577">
    <property type="entry name" value="LLGL2"/>
</dbReference>
<feature type="repeat" description="WD" evidence="5">
    <location>
        <begin position="642"/>
        <end position="656"/>
    </location>
</feature>
<feature type="domain" description="Lethal giant larvae homologue 2" evidence="7">
    <location>
        <begin position="474"/>
        <end position="577"/>
    </location>
</feature>
<evidence type="ECO:0000256" key="5">
    <source>
        <dbReference type="PROSITE-ProRule" id="PRU00221"/>
    </source>
</evidence>
<dbReference type="GO" id="GO:0030864">
    <property type="term" value="C:cortical actin cytoskeleton"/>
    <property type="evidence" value="ECO:0007669"/>
    <property type="project" value="TreeGrafter"/>
</dbReference>
<evidence type="ECO:0000256" key="3">
    <source>
        <dbReference type="ARBA" id="ARBA00022574"/>
    </source>
</evidence>
<dbReference type="GO" id="GO:0051294">
    <property type="term" value="P:establishment of spindle orientation"/>
    <property type="evidence" value="ECO:0007669"/>
    <property type="project" value="TreeGrafter"/>
</dbReference>
<dbReference type="EMBL" id="CAJPWZ010000128">
    <property type="protein sequence ID" value="CAG2186344.1"/>
    <property type="molecule type" value="Genomic_DNA"/>
</dbReference>
<comment type="caution">
    <text evidence="8">The sequence shown here is derived from an EMBL/GenBank/DDBJ whole genome shotgun (WGS) entry which is preliminary data.</text>
</comment>
<dbReference type="InterPro" id="IPR000664">
    <property type="entry name" value="Lethal2_giant"/>
</dbReference>
<dbReference type="OrthoDB" id="19944at2759"/>
<evidence type="ECO:0000256" key="2">
    <source>
        <dbReference type="ARBA" id="ARBA00022483"/>
    </source>
</evidence>
<dbReference type="GO" id="GO:0005096">
    <property type="term" value="F:GTPase activator activity"/>
    <property type="evidence" value="ECO:0007669"/>
    <property type="project" value="TreeGrafter"/>
</dbReference>
<proteinExistence type="inferred from homology"/>
<evidence type="ECO:0000259" key="7">
    <source>
        <dbReference type="Pfam" id="PF08366"/>
    </source>
</evidence>
<dbReference type="SUPFAM" id="SSF50978">
    <property type="entry name" value="WD40 repeat-like"/>
    <property type="match status" value="2"/>
</dbReference>
<keyword evidence="9" id="KW-1185">Reference proteome</keyword>
<dbReference type="GO" id="GO:0006887">
    <property type="term" value="P:exocytosis"/>
    <property type="evidence" value="ECO:0007669"/>
    <property type="project" value="UniProtKB-KW"/>
</dbReference>
<dbReference type="GO" id="GO:0030866">
    <property type="term" value="P:cortical actin cytoskeleton organization"/>
    <property type="evidence" value="ECO:0007669"/>
    <property type="project" value="TreeGrafter"/>
</dbReference>
<sequence>MEIPDELNALLAAMKLTGKEPAWKFSASSDQVSVQLTWTKTKAKEPEASSSKSKPALKSKPPSTRRRDAKRFDQWKATKTAVIPAEQVQQTTNTQTEARDSVVGHVLTPTKYKGEPVGVVVNRDIVTSPYNPNKACHRLVFYTSTNDRGKRSRIDYEDGFDIDHPDLLRTPPHTSPVFNEQSKEAIQSAIQAARPDTPPFVNFDEDMFKFLKKHPSKDSEEREKLKKELFGFKRCTEHGFINKPACMDYDPKLQLLAIGNKQGYIKILGQPGVEFCGELKSGASVNQLFFLSEEARLISLCGDNTITLWEINDKGENTILEDVKEFKFSAEESKFKNISVCCLTKNKEHLLIGTEIGNIFILDLKTFQLLDQIIYQDVVMQNVPDDFKVNPGAVEAIAVHPTNPDKVLIGYNRGLIVLWDNKNSNTDQTYNSTQQLESLCWHRNGEEFMSAHIDGSYIVWNASDSTTPKESALTPYGPFPCKAISKVEWKTSKSEPFIIFSGGMPRASYGDKHTISVMEGSNHVVFDFTSKVIDFITLGRADSVDEEDTSEHDDPHCLIVLLEEELIVIDLDSSQWPSFQNPYLNSLHSSPITCSHHVANVPDQLWQKIIDVGDSQAKNHSKREWPINGGKLKGAEGITKDLLLTGHEDGTVKFWDASGLSMKLLYSLSTATMFSVDFHPGEQNSPEVEEEWPPFRKVGIYDPFSDDPRLGIQKISMCPLSETCVIAGTAGQVLVLQMEREEREYETSSNTMNIVSDRDNFVWKGHEALKPRDGEVKYAAGFQPTAIIQLYPPAACTALAFHSEWQLMAAGTAHGFALFDYAQKKPVATRCTLNPDDMTGTSETPMSRRKSLKKSLRESFRRLRRRRSERRQDKAKPEQKTDEKEKKSDEGSSSPSKSRASPGASPEPRPVERQIEARNPEETISSMVRCLYFANTFVTNGTDSAPSLWVGTNGGHVYIYTMTVPTEKRNESDVIAIIAKEIKLRHKAPVIHIAVVDGKSRVIPDALEVENERAKAADYSGSHHTVVICSEEQLKIFTLPHLKAKLKYKVTALDGSRIRKAAFINFRSKSDENYNEFDIACLTNLGDLSVYTVNSLRQQLVASALKREDITGISSFIFTKHGQGFYLLSSSEYARVTLSSRNVTEPNCMVELKEGMRPEPEPEPVVVVEPQKEEAEEKKEEGGLTPDDRYNSGDIAEALNESQLNDSQANTTVEGEVTQDSIQVLQDSTVVESTTLITSSETTVVTTTEETVTHTVTAGGDGPESVNVDDDTKSTQPIVTTTTQVTTDENEVHDKIIELKITEDDAALAKKNLQEAEQIISTEAPVVS</sequence>
<feature type="compositionally biased region" description="Low complexity" evidence="6">
    <location>
        <begin position="891"/>
        <end position="906"/>
    </location>
</feature>
<protein>
    <submittedName>
        <fullName evidence="8">LLGL</fullName>
    </submittedName>
</protein>